<keyword evidence="2" id="KW-1185">Reference proteome</keyword>
<accession>A0A9P4S9U2</accession>
<proteinExistence type="predicted"/>
<protein>
    <submittedName>
        <fullName evidence="1">Uncharacterized protein</fullName>
    </submittedName>
</protein>
<evidence type="ECO:0000313" key="1">
    <source>
        <dbReference type="EMBL" id="KAF2838741.1"/>
    </source>
</evidence>
<comment type="caution">
    <text evidence="1">The sequence shown here is derived from an EMBL/GenBank/DDBJ whole genome shotgun (WGS) entry which is preliminary data.</text>
</comment>
<dbReference type="Proteomes" id="UP000799429">
    <property type="component" value="Unassembled WGS sequence"/>
</dbReference>
<dbReference type="EMBL" id="MU006096">
    <property type="protein sequence ID" value="KAF2838741.1"/>
    <property type="molecule type" value="Genomic_DNA"/>
</dbReference>
<gene>
    <name evidence="1" type="ORF">M501DRAFT_1031803</name>
</gene>
<organism evidence="1 2">
    <name type="scientific">Patellaria atrata CBS 101060</name>
    <dbReference type="NCBI Taxonomy" id="1346257"/>
    <lineage>
        <taxon>Eukaryota</taxon>
        <taxon>Fungi</taxon>
        <taxon>Dikarya</taxon>
        <taxon>Ascomycota</taxon>
        <taxon>Pezizomycotina</taxon>
        <taxon>Dothideomycetes</taxon>
        <taxon>Dothideomycetes incertae sedis</taxon>
        <taxon>Patellariales</taxon>
        <taxon>Patellariaceae</taxon>
        <taxon>Patellaria</taxon>
    </lineage>
</organism>
<reference evidence="1" key="1">
    <citation type="journal article" date="2020" name="Stud. Mycol.">
        <title>101 Dothideomycetes genomes: a test case for predicting lifestyles and emergence of pathogens.</title>
        <authorList>
            <person name="Haridas S."/>
            <person name="Albert R."/>
            <person name="Binder M."/>
            <person name="Bloem J."/>
            <person name="Labutti K."/>
            <person name="Salamov A."/>
            <person name="Andreopoulos B."/>
            <person name="Baker S."/>
            <person name="Barry K."/>
            <person name="Bills G."/>
            <person name="Bluhm B."/>
            <person name="Cannon C."/>
            <person name="Castanera R."/>
            <person name="Culley D."/>
            <person name="Daum C."/>
            <person name="Ezra D."/>
            <person name="Gonzalez J."/>
            <person name="Henrissat B."/>
            <person name="Kuo A."/>
            <person name="Liang C."/>
            <person name="Lipzen A."/>
            <person name="Lutzoni F."/>
            <person name="Magnuson J."/>
            <person name="Mondo S."/>
            <person name="Nolan M."/>
            <person name="Ohm R."/>
            <person name="Pangilinan J."/>
            <person name="Park H.-J."/>
            <person name="Ramirez L."/>
            <person name="Alfaro M."/>
            <person name="Sun H."/>
            <person name="Tritt A."/>
            <person name="Yoshinaga Y."/>
            <person name="Zwiers L.-H."/>
            <person name="Turgeon B."/>
            <person name="Goodwin S."/>
            <person name="Spatafora J."/>
            <person name="Crous P."/>
            <person name="Grigoriev I."/>
        </authorList>
    </citation>
    <scope>NUCLEOTIDE SEQUENCE</scope>
    <source>
        <strain evidence="1">CBS 101060</strain>
    </source>
</reference>
<evidence type="ECO:0000313" key="2">
    <source>
        <dbReference type="Proteomes" id="UP000799429"/>
    </source>
</evidence>
<name>A0A9P4S9U2_9PEZI</name>
<sequence length="227" mass="26644">MTDYFSKATEFWNNQPSVQAFKADSYPLETTTGHLIIEWDTLQIIPFFLTPCVDVCIYIYPDTDPAAFAAFIAQVNATKSHFTTTLPASNVAKIDFPNRTTPRHIYFWASRVLDERWSWRELLEREPCAEIRREFEQANTALRSSWRVDLVTKRLKEIPWAPEHVGRVLYSAPAWAGRTWWRNPHEERFYYHVSHVLAGSELVFVRGKVRMEPEGKEVPFKTRFLED</sequence>
<dbReference type="AlphaFoldDB" id="A0A9P4S9U2"/>